<sequence length="171" mass="16885">MARHGSGSGQRMLRARFARTLATLGILVVSLIAGPVAYGYWTGAGVGAGSAGSGTTVPLELSAGAVSAGLYPGGSANVTLTVKNSNAGPVRINRFSLNTALGTSGFTVESGLTTCALSFTADSTGWDIVARESSTVASTTSITLGGAILMGTGATSDCQGKSITVYLGADS</sequence>
<comment type="caution">
    <text evidence="2">The sequence shown here is derived from an EMBL/GenBank/DDBJ whole genome shotgun (WGS) entry which is preliminary data.</text>
</comment>
<dbReference type="EMBL" id="QZVS01000094">
    <property type="protein sequence ID" value="RJT86136.1"/>
    <property type="molecule type" value="Genomic_DNA"/>
</dbReference>
<feature type="transmembrane region" description="Helical" evidence="1">
    <location>
        <begin position="21"/>
        <end position="41"/>
    </location>
</feature>
<name>A0A3A5MI63_9MICO</name>
<keyword evidence="1" id="KW-0472">Membrane</keyword>
<gene>
    <name evidence="2" type="ORF">D6T64_17855</name>
</gene>
<dbReference type="Proteomes" id="UP000272015">
    <property type="component" value="Unassembled WGS sequence"/>
</dbReference>
<accession>A0A3A5MI63</accession>
<evidence type="ECO:0000256" key="1">
    <source>
        <dbReference type="SAM" id="Phobius"/>
    </source>
</evidence>
<evidence type="ECO:0000313" key="2">
    <source>
        <dbReference type="EMBL" id="RJT86136.1"/>
    </source>
</evidence>
<evidence type="ECO:0000313" key="3">
    <source>
        <dbReference type="Proteomes" id="UP000272015"/>
    </source>
</evidence>
<protein>
    <submittedName>
        <fullName evidence="2">Uncharacterized protein</fullName>
    </submittedName>
</protein>
<reference evidence="2 3" key="1">
    <citation type="submission" date="2018-09" db="EMBL/GenBank/DDBJ databases">
        <title>Novel species of Cryobacterium.</title>
        <authorList>
            <person name="Liu Q."/>
            <person name="Xin Y.-H."/>
        </authorList>
    </citation>
    <scope>NUCLEOTIDE SEQUENCE [LARGE SCALE GENOMIC DNA]</scope>
    <source>
        <strain evidence="2 3">Hh39</strain>
    </source>
</reference>
<proteinExistence type="predicted"/>
<organism evidence="2 3">
    <name type="scientific">Cryobacterium melibiosiphilum</name>
    <dbReference type="NCBI Taxonomy" id="995039"/>
    <lineage>
        <taxon>Bacteria</taxon>
        <taxon>Bacillati</taxon>
        <taxon>Actinomycetota</taxon>
        <taxon>Actinomycetes</taxon>
        <taxon>Micrococcales</taxon>
        <taxon>Microbacteriaceae</taxon>
        <taxon>Cryobacterium</taxon>
    </lineage>
</organism>
<keyword evidence="1" id="KW-0812">Transmembrane</keyword>
<keyword evidence="3" id="KW-1185">Reference proteome</keyword>
<dbReference type="AlphaFoldDB" id="A0A3A5MI63"/>
<keyword evidence="1" id="KW-1133">Transmembrane helix</keyword>